<evidence type="ECO:0000313" key="1">
    <source>
        <dbReference type="EMBL" id="KAF9075693.1"/>
    </source>
</evidence>
<dbReference type="Proteomes" id="UP000772434">
    <property type="component" value="Unassembled WGS sequence"/>
</dbReference>
<evidence type="ECO:0000313" key="2">
    <source>
        <dbReference type="Proteomes" id="UP000772434"/>
    </source>
</evidence>
<dbReference type="AlphaFoldDB" id="A0A9P5UEV3"/>
<reference evidence="1" key="1">
    <citation type="submission" date="2020-11" db="EMBL/GenBank/DDBJ databases">
        <authorList>
            <consortium name="DOE Joint Genome Institute"/>
            <person name="Ahrendt S."/>
            <person name="Riley R."/>
            <person name="Andreopoulos W."/>
            <person name="Labutti K."/>
            <person name="Pangilinan J."/>
            <person name="Ruiz-Duenas F.J."/>
            <person name="Barrasa J.M."/>
            <person name="Sanchez-Garcia M."/>
            <person name="Camarero S."/>
            <person name="Miyauchi S."/>
            <person name="Serrano A."/>
            <person name="Linde D."/>
            <person name="Babiker R."/>
            <person name="Drula E."/>
            <person name="Ayuso-Fernandez I."/>
            <person name="Pacheco R."/>
            <person name="Padilla G."/>
            <person name="Ferreira P."/>
            <person name="Barriuso J."/>
            <person name="Kellner H."/>
            <person name="Castanera R."/>
            <person name="Alfaro M."/>
            <person name="Ramirez L."/>
            <person name="Pisabarro A.G."/>
            <person name="Kuo A."/>
            <person name="Tritt A."/>
            <person name="Lipzen A."/>
            <person name="He G."/>
            <person name="Yan M."/>
            <person name="Ng V."/>
            <person name="Cullen D."/>
            <person name="Martin F."/>
            <person name="Rosso M.-N."/>
            <person name="Henrissat B."/>
            <person name="Hibbett D."/>
            <person name="Martinez A.T."/>
            <person name="Grigoriev I.V."/>
        </authorList>
    </citation>
    <scope>NUCLEOTIDE SEQUENCE</scope>
    <source>
        <strain evidence="1">AH 40177</strain>
    </source>
</reference>
<dbReference type="EMBL" id="JADNRY010000008">
    <property type="protein sequence ID" value="KAF9075693.1"/>
    <property type="molecule type" value="Genomic_DNA"/>
</dbReference>
<name>A0A9P5UEV3_9AGAR</name>
<dbReference type="OrthoDB" id="2104739at2759"/>
<organism evidence="1 2">
    <name type="scientific">Rhodocollybia butyracea</name>
    <dbReference type="NCBI Taxonomy" id="206335"/>
    <lineage>
        <taxon>Eukaryota</taxon>
        <taxon>Fungi</taxon>
        <taxon>Dikarya</taxon>
        <taxon>Basidiomycota</taxon>
        <taxon>Agaricomycotina</taxon>
        <taxon>Agaricomycetes</taxon>
        <taxon>Agaricomycetidae</taxon>
        <taxon>Agaricales</taxon>
        <taxon>Marasmiineae</taxon>
        <taxon>Omphalotaceae</taxon>
        <taxon>Rhodocollybia</taxon>
    </lineage>
</organism>
<proteinExistence type="predicted"/>
<comment type="caution">
    <text evidence="1">The sequence shown here is derived from an EMBL/GenBank/DDBJ whole genome shotgun (WGS) entry which is preliminary data.</text>
</comment>
<gene>
    <name evidence="1" type="ORF">BDP27DRAFT_1358337</name>
</gene>
<protein>
    <submittedName>
        <fullName evidence="1">Uncharacterized protein</fullName>
    </submittedName>
</protein>
<accession>A0A9P5UEV3</accession>
<sequence>MDLPPNPYGDFSDLYKAYNSCLDLQRRESWDVDEEEKSFANDINTCNSLGELASLAHLVLEGIIRIYPVAVELQKHYSHPSFTPQTEHIVKEPEEEIKVQRRNYYRCIVSQDVSIQAENAGSTKANENDKIAYTKVVHILKQSTSEDTGDPENRTMNDAGTIENLFDELSVALSHVPDAEQPNTYEVHTFPPNLHTRYCVPTKITLTDHLHGEVLMPNPRYFELHCICAKVIQLSGVAKLIDKLSEDLEDTDVLAVDGSSATQLSFVLSTALRREVASVH</sequence>
<keyword evidence="2" id="KW-1185">Reference proteome</keyword>